<keyword evidence="1" id="KW-0732">Signal</keyword>
<dbReference type="EMBL" id="FOVH01000018">
    <property type="protein sequence ID" value="SFP85231.1"/>
    <property type="molecule type" value="Genomic_DNA"/>
</dbReference>
<proteinExistence type="predicted"/>
<gene>
    <name evidence="2" type="ORF">SAMN04489713_11884</name>
</gene>
<feature type="signal peptide" evidence="1">
    <location>
        <begin position="1"/>
        <end position="24"/>
    </location>
</feature>
<dbReference type="AlphaFoldDB" id="A0A1I5TQR5"/>
<dbReference type="RefSeq" id="WP_075023981.1">
    <property type="nucleotide sequence ID" value="NZ_FOVH01000018.1"/>
</dbReference>
<dbReference type="STRING" id="1993.SAMN04489713_11884"/>
<evidence type="ECO:0000256" key="1">
    <source>
        <dbReference type="SAM" id="SignalP"/>
    </source>
</evidence>
<evidence type="ECO:0000313" key="2">
    <source>
        <dbReference type="EMBL" id="SFP85231.1"/>
    </source>
</evidence>
<dbReference type="OrthoDB" id="4277613at2"/>
<feature type="chain" id="PRO_5039075615" evidence="1">
    <location>
        <begin position="25"/>
        <end position="164"/>
    </location>
</feature>
<keyword evidence="3" id="KW-1185">Reference proteome</keyword>
<organism evidence="2 3">
    <name type="scientific">Actinomadura madurae</name>
    <dbReference type="NCBI Taxonomy" id="1993"/>
    <lineage>
        <taxon>Bacteria</taxon>
        <taxon>Bacillati</taxon>
        <taxon>Actinomycetota</taxon>
        <taxon>Actinomycetes</taxon>
        <taxon>Streptosporangiales</taxon>
        <taxon>Thermomonosporaceae</taxon>
        <taxon>Actinomadura</taxon>
    </lineage>
</organism>
<dbReference type="InParanoid" id="A0A1I5TQR5"/>
<accession>A0A1I5TQR5</accession>
<protein>
    <submittedName>
        <fullName evidence="2">Uncharacterized protein</fullName>
    </submittedName>
</protein>
<sequence length="164" mass="18001">MKKSVLVAASGVVAVMSWTITGAAADAQEPLSSGKASLTDSILPGPRYEMRTDDGDPGGKVEFWTVGDHVRVTDTQADGKSVEVVVWNVTKDPNKKEYVLLNDGGKDYEEWGHGNVAQPWNLAEGSCFLFRIRLLDNGKPLHDSTDYAHWRNYNDTTQNCDGVE</sequence>
<name>A0A1I5TQR5_9ACTN</name>
<evidence type="ECO:0000313" key="3">
    <source>
        <dbReference type="Proteomes" id="UP000183413"/>
    </source>
</evidence>
<reference evidence="2 3" key="1">
    <citation type="submission" date="2016-10" db="EMBL/GenBank/DDBJ databases">
        <authorList>
            <person name="de Groot N.N."/>
        </authorList>
    </citation>
    <scope>NUCLEOTIDE SEQUENCE [LARGE SCALE GENOMIC DNA]</scope>
    <source>
        <strain evidence="2 3">DSM 43067</strain>
    </source>
</reference>
<dbReference type="Proteomes" id="UP000183413">
    <property type="component" value="Unassembled WGS sequence"/>
</dbReference>